<evidence type="ECO:0000313" key="2">
    <source>
        <dbReference type="Proteomes" id="UP001307889"/>
    </source>
</evidence>
<sequence>MNLIRASNSKSSIRVENQFKFVEERLDLTESSLHDLQRSLDKFVRKSDKYGFSIGQLFKRRSDSQPNGRTVEDFIKFAAELTETMSTARNRSTDFISEEIIECMRNFNVKCKNHRTNLKHICRARDGETCTRRKSSQHSSRSQEISNLAQKSLETAALKFEREKLQTMKSVLEDFTKAELSFHANAVQTYSKLLARLSRIDVDSEFEFFKNALSASRRVANNVIVRQSDAVILRRQNVDRSIDDRVLGVSVEELLGTTSLSEMLDSEETAISEN</sequence>
<dbReference type="Pfam" id="PF06730">
    <property type="entry name" value="FAM92"/>
    <property type="match status" value="1"/>
</dbReference>
<name>A0ABN7ARZ0_9HEMI</name>
<reference evidence="1 2" key="1">
    <citation type="submission" date="2023-09" db="EMBL/GenBank/DDBJ databases">
        <title>Nesidiocoris tenuis whole genome shotgun sequence.</title>
        <authorList>
            <person name="Shibata T."/>
            <person name="Shimoda M."/>
            <person name="Kobayashi T."/>
            <person name="Uehara T."/>
        </authorList>
    </citation>
    <scope>NUCLEOTIDE SEQUENCE [LARGE SCALE GENOMIC DNA]</scope>
    <source>
        <strain evidence="1 2">Japan</strain>
    </source>
</reference>
<proteinExistence type="predicted"/>
<protein>
    <submittedName>
        <fullName evidence="1">DUF1208</fullName>
    </submittedName>
</protein>
<gene>
    <name evidence="1" type="ORF">NTJ_07784</name>
</gene>
<organism evidence="1 2">
    <name type="scientific">Nesidiocoris tenuis</name>
    <dbReference type="NCBI Taxonomy" id="355587"/>
    <lineage>
        <taxon>Eukaryota</taxon>
        <taxon>Metazoa</taxon>
        <taxon>Ecdysozoa</taxon>
        <taxon>Arthropoda</taxon>
        <taxon>Hexapoda</taxon>
        <taxon>Insecta</taxon>
        <taxon>Pterygota</taxon>
        <taxon>Neoptera</taxon>
        <taxon>Paraneoptera</taxon>
        <taxon>Hemiptera</taxon>
        <taxon>Heteroptera</taxon>
        <taxon>Panheteroptera</taxon>
        <taxon>Cimicomorpha</taxon>
        <taxon>Miridae</taxon>
        <taxon>Dicyphina</taxon>
        <taxon>Nesidiocoris</taxon>
    </lineage>
</organism>
<accession>A0ABN7ARZ0</accession>
<dbReference type="InterPro" id="IPR027267">
    <property type="entry name" value="AH/BAR_dom_sf"/>
</dbReference>
<dbReference type="Proteomes" id="UP001307889">
    <property type="component" value="Chromosome 5"/>
</dbReference>
<dbReference type="Gene3D" id="1.20.1270.60">
    <property type="entry name" value="Arfaptin homology (AH) domain/BAR domain"/>
    <property type="match status" value="1"/>
</dbReference>
<keyword evidence="2" id="KW-1185">Reference proteome</keyword>
<dbReference type="InterPro" id="IPR009602">
    <property type="entry name" value="CBAR/FAM92"/>
</dbReference>
<dbReference type="SUPFAM" id="SSF103657">
    <property type="entry name" value="BAR/IMD domain-like"/>
    <property type="match status" value="1"/>
</dbReference>
<evidence type="ECO:0000313" key="1">
    <source>
        <dbReference type="EMBL" id="BES94975.1"/>
    </source>
</evidence>
<dbReference type="PANTHER" id="PTHR21223:SF2">
    <property type="entry name" value="CBY1-INTERACTING BAR DOMAIN-CONTAINING PROTEIN HOMOLOG"/>
    <property type="match status" value="1"/>
</dbReference>
<dbReference type="PANTHER" id="PTHR21223">
    <property type="entry name" value="CBY1-INTERACTING BAR DOMAIN-CONTAINING PROTEIN HOMOLOG"/>
    <property type="match status" value="1"/>
</dbReference>
<dbReference type="EMBL" id="AP028913">
    <property type="protein sequence ID" value="BES94975.1"/>
    <property type="molecule type" value="Genomic_DNA"/>
</dbReference>